<comment type="caution">
    <text evidence="1">The sequence shown here is derived from an EMBL/GenBank/DDBJ whole genome shotgun (WGS) entry which is preliminary data.</text>
</comment>
<evidence type="ECO:0000313" key="1">
    <source>
        <dbReference type="EMBL" id="GGC83150.1"/>
    </source>
</evidence>
<accession>A0ABQ1NSX9</accession>
<dbReference type="EMBL" id="BMCJ01000002">
    <property type="protein sequence ID" value="GGC83150.1"/>
    <property type="molecule type" value="Genomic_DNA"/>
</dbReference>
<sequence>MSLSFSLQTILMPNGEPLIFDHGLLIVHEENNKNWFVMLNHAAVTEEIKQLFADNEEFEITMVTWKSAVFIGKVKIKNLYEEDVYMDGRAALQEPVQRVIELDGEKIAF</sequence>
<dbReference type="Proteomes" id="UP000619534">
    <property type="component" value="Unassembled WGS sequence"/>
</dbReference>
<gene>
    <name evidence="1" type="ORF">GCM10007216_12190</name>
</gene>
<name>A0ABQ1NSX9_9BACI</name>
<proteinExistence type="predicted"/>
<protein>
    <submittedName>
        <fullName evidence="1">Uncharacterized protein</fullName>
    </submittedName>
</protein>
<organism evidence="1 2">
    <name type="scientific">Thalassobacillus devorans</name>
    <dbReference type="NCBI Taxonomy" id="279813"/>
    <lineage>
        <taxon>Bacteria</taxon>
        <taxon>Bacillati</taxon>
        <taxon>Bacillota</taxon>
        <taxon>Bacilli</taxon>
        <taxon>Bacillales</taxon>
        <taxon>Bacillaceae</taxon>
        <taxon>Thalassobacillus</taxon>
    </lineage>
</organism>
<reference evidence="2" key="1">
    <citation type="journal article" date="2019" name="Int. J. Syst. Evol. Microbiol.">
        <title>The Global Catalogue of Microorganisms (GCM) 10K type strain sequencing project: providing services to taxonomists for standard genome sequencing and annotation.</title>
        <authorList>
            <consortium name="The Broad Institute Genomics Platform"/>
            <consortium name="The Broad Institute Genome Sequencing Center for Infectious Disease"/>
            <person name="Wu L."/>
            <person name="Ma J."/>
        </authorList>
    </citation>
    <scope>NUCLEOTIDE SEQUENCE [LARGE SCALE GENOMIC DNA]</scope>
    <source>
        <strain evidence="2">CCM 7282</strain>
    </source>
</reference>
<evidence type="ECO:0000313" key="2">
    <source>
        <dbReference type="Proteomes" id="UP000619534"/>
    </source>
</evidence>
<keyword evidence="2" id="KW-1185">Reference proteome</keyword>